<protein>
    <submittedName>
        <fullName evidence="1">Uncharacterized protein</fullName>
    </submittedName>
</protein>
<reference evidence="1 2" key="1">
    <citation type="journal article" date="2022" name="Front. Cell. Infect. Microbiol.">
        <title>The Genomes of Two Strains of Taenia crassiceps the Animal Model for the Study of Human Cysticercosis.</title>
        <authorList>
            <person name="Bobes R.J."/>
            <person name="Estrada K."/>
            <person name="Rios-Valencia D.G."/>
            <person name="Calderon-Gallegos A."/>
            <person name="de la Torre P."/>
            <person name="Carrero J.C."/>
            <person name="Sanchez-Flores A."/>
            <person name="Laclette J.P."/>
        </authorList>
    </citation>
    <scope>NUCLEOTIDE SEQUENCE [LARGE SCALE GENOMIC DNA]</scope>
    <source>
        <strain evidence="1">WFUcys</strain>
    </source>
</reference>
<proteinExistence type="predicted"/>
<comment type="caution">
    <text evidence="1">The sequence shown here is derived from an EMBL/GenBank/DDBJ whole genome shotgun (WGS) entry which is preliminary data.</text>
</comment>
<dbReference type="Proteomes" id="UP001651158">
    <property type="component" value="Unassembled WGS sequence"/>
</dbReference>
<sequence length="84" mass="9397">MEEALCTGGQSNAEQVGLACMCGHATEQPIEFTCHLHLIHPSSRSDRLTSWRTAQCSANHQLHRPLKQTLDAFQRNCALHPNFI</sequence>
<gene>
    <name evidence="1" type="ORF">TcWFU_009282</name>
</gene>
<accession>A0ABR4QIS0</accession>
<evidence type="ECO:0000313" key="2">
    <source>
        <dbReference type="Proteomes" id="UP001651158"/>
    </source>
</evidence>
<dbReference type="EMBL" id="JAKROA010000003">
    <property type="protein sequence ID" value="KAL5109432.1"/>
    <property type="molecule type" value="Genomic_DNA"/>
</dbReference>
<keyword evidence="2" id="KW-1185">Reference proteome</keyword>
<evidence type="ECO:0000313" key="1">
    <source>
        <dbReference type="EMBL" id="KAL5109432.1"/>
    </source>
</evidence>
<name>A0ABR4QIS0_9CEST</name>
<organism evidence="1 2">
    <name type="scientific">Taenia crassiceps</name>
    <dbReference type="NCBI Taxonomy" id="6207"/>
    <lineage>
        <taxon>Eukaryota</taxon>
        <taxon>Metazoa</taxon>
        <taxon>Spiralia</taxon>
        <taxon>Lophotrochozoa</taxon>
        <taxon>Platyhelminthes</taxon>
        <taxon>Cestoda</taxon>
        <taxon>Eucestoda</taxon>
        <taxon>Cyclophyllidea</taxon>
        <taxon>Taeniidae</taxon>
        <taxon>Taenia</taxon>
    </lineage>
</organism>